<dbReference type="EMBL" id="JACHEJ010000003">
    <property type="protein sequence ID" value="MBB6179834.1"/>
    <property type="molecule type" value="Genomic_DNA"/>
</dbReference>
<dbReference type="Proteomes" id="UP000535501">
    <property type="component" value="Unassembled WGS sequence"/>
</dbReference>
<evidence type="ECO:0000313" key="1">
    <source>
        <dbReference type="EMBL" id="MBB6179834.1"/>
    </source>
</evidence>
<comment type="caution">
    <text evidence="1">The sequence shown here is derived from an EMBL/GenBank/DDBJ whole genome shotgun (WGS) entry which is preliminary data.</text>
</comment>
<accession>A0A7W9YXJ0</accession>
<protein>
    <submittedName>
        <fullName evidence="1">Uncharacterized protein</fullName>
    </submittedName>
</protein>
<sequence length="137" mass="15091">MSAPLKLPPFGKFLDALQTAGVNTRTARGFWGGVADDGQLVVTSWTDANDGKGRFSIFRPLTNHGGLKTQWDVGNIRVGTEVRLILLRQRGNEVLGEGGRTVKDAVLMPGMWRVVETTFNEMRHRPQAFVEPVSASR</sequence>
<reference evidence="1 2" key="1">
    <citation type="submission" date="2020-08" db="EMBL/GenBank/DDBJ databases">
        <title>Genomic Encyclopedia of Type Strains, Phase IV (KMG-IV): sequencing the most valuable type-strain genomes for metagenomic binning, comparative biology and taxonomic classification.</title>
        <authorList>
            <person name="Goeker M."/>
        </authorList>
    </citation>
    <scope>NUCLEOTIDE SEQUENCE [LARGE SCALE GENOMIC DNA]</scope>
    <source>
        <strain evidence="1 2">DSM 102134</strain>
    </source>
</reference>
<keyword evidence="2" id="KW-1185">Reference proteome</keyword>
<gene>
    <name evidence="1" type="ORF">HNQ75_001802</name>
</gene>
<dbReference type="AlphaFoldDB" id="A0A7W9YXJ0"/>
<proteinExistence type="predicted"/>
<dbReference type="RefSeq" id="WP_077547573.1">
    <property type="nucleotide sequence ID" value="NZ_JACHEJ010000003.1"/>
</dbReference>
<evidence type="ECO:0000313" key="2">
    <source>
        <dbReference type="Proteomes" id="UP000535501"/>
    </source>
</evidence>
<name>A0A7W9YXJ0_9HYPH</name>
<organism evidence="1 2">
    <name type="scientific">Pseudorhizobium flavum</name>
    <dbReference type="NCBI Taxonomy" id="1335061"/>
    <lineage>
        <taxon>Bacteria</taxon>
        <taxon>Pseudomonadati</taxon>
        <taxon>Pseudomonadota</taxon>
        <taxon>Alphaproteobacteria</taxon>
        <taxon>Hyphomicrobiales</taxon>
        <taxon>Rhizobiaceae</taxon>
        <taxon>Rhizobium/Agrobacterium group</taxon>
        <taxon>Pseudorhizobium</taxon>
    </lineage>
</organism>